<comment type="caution">
    <text evidence="3">The sequence shown here is derived from an EMBL/GenBank/DDBJ whole genome shotgun (WGS) entry which is preliminary data.</text>
</comment>
<gene>
    <name evidence="3" type="ORF">ACJDT4_03810</name>
</gene>
<keyword evidence="4" id="KW-1185">Reference proteome</keyword>
<dbReference type="Proteomes" id="UP001623592">
    <property type="component" value="Unassembled WGS sequence"/>
</dbReference>
<evidence type="ECO:0000259" key="2">
    <source>
        <dbReference type="SMART" id="SM00899"/>
    </source>
</evidence>
<evidence type="ECO:0000313" key="3">
    <source>
        <dbReference type="EMBL" id="MFL0249537.1"/>
    </source>
</evidence>
<dbReference type="EMBL" id="JBJIAA010000002">
    <property type="protein sequence ID" value="MFL0249537.1"/>
    <property type="molecule type" value="Genomic_DNA"/>
</dbReference>
<sequence length="74" mass="8200">MSLYDLSLNGKGKVKSISGDERLAKRLSALGFTEGTEIKVKNFAPFGDPILVSVRGYDIAIRRNDAKNIFLREV</sequence>
<dbReference type="SMART" id="SM00899">
    <property type="entry name" value="FeoA"/>
    <property type="match status" value="1"/>
</dbReference>
<dbReference type="SUPFAM" id="SSF50037">
    <property type="entry name" value="C-terminal domain of transcriptional repressors"/>
    <property type="match status" value="1"/>
</dbReference>
<dbReference type="PANTHER" id="PTHR42954:SF2">
    <property type="entry name" value="FE(2+) TRANSPORT PROTEIN A"/>
    <property type="match status" value="1"/>
</dbReference>
<keyword evidence="1" id="KW-0408">Iron</keyword>
<dbReference type="PANTHER" id="PTHR42954">
    <property type="entry name" value="FE(2+) TRANSPORT PROTEIN A"/>
    <property type="match status" value="1"/>
</dbReference>
<organism evidence="3 4">
    <name type="scientific">Clostridium neuense</name>
    <dbReference type="NCBI Taxonomy" id="1728934"/>
    <lineage>
        <taxon>Bacteria</taxon>
        <taxon>Bacillati</taxon>
        <taxon>Bacillota</taxon>
        <taxon>Clostridia</taxon>
        <taxon>Eubacteriales</taxon>
        <taxon>Clostridiaceae</taxon>
        <taxon>Clostridium</taxon>
    </lineage>
</organism>
<dbReference type="InterPro" id="IPR052713">
    <property type="entry name" value="FeoA"/>
</dbReference>
<name>A0ABW8TAY2_9CLOT</name>
<dbReference type="Pfam" id="PF04023">
    <property type="entry name" value="FeoA"/>
    <property type="match status" value="1"/>
</dbReference>
<dbReference type="RefSeq" id="WP_406786202.1">
    <property type="nucleotide sequence ID" value="NZ_JBJIAA010000002.1"/>
</dbReference>
<dbReference type="Gene3D" id="2.30.30.90">
    <property type="match status" value="1"/>
</dbReference>
<feature type="domain" description="Ferrous iron transporter FeoA-like" evidence="2">
    <location>
        <begin position="1"/>
        <end position="73"/>
    </location>
</feature>
<reference evidence="3 4" key="1">
    <citation type="submission" date="2024-11" db="EMBL/GenBank/DDBJ databases">
        <authorList>
            <person name="Heng Y.C."/>
            <person name="Lim A.C.H."/>
            <person name="Lee J.K.Y."/>
            <person name="Kittelmann S."/>
        </authorList>
    </citation>
    <scope>NUCLEOTIDE SEQUENCE [LARGE SCALE GENOMIC DNA]</scope>
    <source>
        <strain evidence="3 4">WILCCON 0114</strain>
    </source>
</reference>
<proteinExistence type="predicted"/>
<dbReference type="InterPro" id="IPR008988">
    <property type="entry name" value="Transcriptional_repressor_C"/>
</dbReference>
<dbReference type="InterPro" id="IPR007167">
    <property type="entry name" value="Fe-transptr_FeoA-like"/>
</dbReference>
<protein>
    <submittedName>
        <fullName evidence="3">Ferrous iron transport protein A</fullName>
    </submittedName>
</protein>
<evidence type="ECO:0000256" key="1">
    <source>
        <dbReference type="ARBA" id="ARBA00023004"/>
    </source>
</evidence>
<evidence type="ECO:0000313" key="4">
    <source>
        <dbReference type="Proteomes" id="UP001623592"/>
    </source>
</evidence>
<accession>A0ABW8TAY2</accession>
<dbReference type="InterPro" id="IPR038157">
    <property type="entry name" value="FeoA_core_dom"/>
</dbReference>